<sequence length="117" mass="12720">AGGSFTTLWEAQNLSNTQRSWKLQTAPFRARAWAWIQKNEIHPVHSGCPNTFTPTAMLPYSLLPRTSSLTTQMGGPCPSLPSTPPEAAAPATFEVGNPGEDQFLPFKDSHTAQKRGP</sequence>
<organism evidence="1 2">
    <name type="scientific">Rangifer tarandus platyrhynchus</name>
    <name type="common">Svalbard reindeer</name>
    <dbReference type="NCBI Taxonomy" id="3082113"/>
    <lineage>
        <taxon>Eukaryota</taxon>
        <taxon>Metazoa</taxon>
        <taxon>Chordata</taxon>
        <taxon>Craniata</taxon>
        <taxon>Vertebrata</taxon>
        <taxon>Euteleostomi</taxon>
        <taxon>Mammalia</taxon>
        <taxon>Eutheria</taxon>
        <taxon>Laurasiatheria</taxon>
        <taxon>Artiodactyla</taxon>
        <taxon>Ruminantia</taxon>
        <taxon>Pecora</taxon>
        <taxon>Cervidae</taxon>
        <taxon>Odocoileinae</taxon>
        <taxon>Rangifer</taxon>
    </lineage>
</organism>
<feature type="non-terminal residue" evidence="1">
    <location>
        <position position="117"/>
    </location>
</feature>
<gene>
    <name evidence="1" type="ORF">MRATA1EN22A_LOCUS2999</name>
</gene>
<evidence type="ECO:0000313" key="2">
    <source>
        <dbReference type="Proteomes" id="UP001162501"/>
    </source>
</evidence>
<reference evidence="1" key="2">
    <citation type="submission" date="2025-03" db="EMBL/GenBank/DDBJ databases">
        <authorList>
            <consortium name="ELIXIR-Norway"/>
            <consortium name="Elixir Norway"/>
        </authorList>
    </citation>
    <scope>NUCLEOTIDE SEQUENCE</scope>
</reference>
<evidence type="ECO:0000313" key="1">
    <source>
        <dbReference type="EMBL" id="CAM9473273.1"/>
    </source>
</evidence>
<proteinExistence type="predicted"/>
<dbReference type="Proteomes" id="UP001162501">
    <property type="component" value="Chromosome 11"/>
</dbReference>
<dbReference type="EMBL" id="OX596095">
    <property type="protein sequence ID" value="CAM9473273.1"/>
    <property type="molecule type" value="Genomic_DNA"/>
</dbReference>
<reference evidence="1" key="1">
    <citation type="submission" date="2023-05" db="EMBL/GenBank/DDBJ databases">
        <authorList>
            <consortium name="ELIXIR-Norway"/>
        </authorList>
    </citation>
    <scope>NUCLEOTIDE SEQUENCE</scope>
</reference>
<protein>
    <submittedName>
        <fullName evidence="1">Uncharacterized protein</fullName>
    </submittedName>
</protein>
<name>A0AC59Y8Q6_RANTA</name>
<feature type="non-terminal residue" evidence="1">
    <location>
        <position position="1"/>
    </location>
</feature>
<accession>A0AC59Y8Q6</accession>